<gene>
    <name evidence="1" type="ORF">FA95DRAFT_1493719</name>
</gene>
<organism evidence="1 2">
    <name type="scientific">Auriscalpium vulgare</name>
    <dbReference type="NCBI Taxonomy" id="40419"/>
    <lineage>
        <taxon>Eukaryota</taxon>
        <taxon>Fungi</taxon>
        <taxon>Dikarya</taxon>
        <taxon>Basidiomycota</taxon>
        <taxon>Agaricomycotina</taxon>
        <taxon>Agaricomycetes</taxon>
        <taxon>Russulales</taxon>
        <taxon>Auriscalpiaceae</taxon>
        <taxon>Auriscalpium</taxon>
    </lineage>
</organism>
<dbReference type="Proteomes" id="UP000814033">
    <property type="component" value="Unassembled WGS sequence"/>
</dbReference>
<keyword evidence="2" id="KW-1185">Reference proteome</keyword>
<dbReference type="EMBL" id="MU275921">
    <property type="protein sequence ID" value="KAI0046624.1"/>
    <property type="molecule type" value="Genomic_DNA"/>
</dbReference>
<evidence type="ECO:0000313" key="2">
    <source>
        <dbReference type="Proteomes" id="UP000814033"/>
    </source>
</evidence>
<reference evidence="1" key="1">
    <citation type="submission" date="2021-02" db="EMBL/GenBank/DDBJ databases">
        <authorList>
            <consortium name="DOE Joint Genome Institute"/>
            <person name="Ahrendt S."/>
            <person name="Looney B.P."/>
            <person name="Miyauchi S."/>
            <person name="Morin E."/>
            <person name="Drula E."/>
            <person name="Courty P.E."/>
            <person name="Chicoki N."/>
            <person name="Fauchery L."/>
            <person name="Kohler A."/>
            <person name="Kuo A."/>
            <person name="Labutti K."/>
            <person name="Pangilinan J."/>
            <person name="Lipzen A."/>
            <person name="Riley R."/>
            <person name="Andreopoulos W."/>
            <person name="He G."/>
            <person name="Johnson J."/>
            <person name="Barry K.W."/>
            <person name="Grigoriev I.V."/>
            <person name="Nagy L."/>
            <person name="Hibbett D."/>
            <person name="Henrissat B."/>
            <person name="Matheny P.B."/>
            <person name="Labbe J."/>
            <person name="Martin F."/>
        </authorList>
    </citation>
    <scope>NUCLEOTIDE SEQUENCE</scope>
    <source>
        <strain evidence="1">FP105234-sp</strain>
    </source>
</reference>
<reference evidence="1" key="2">
    <citation type="journal article" date="2022" name="New Phytol.">
        <title>Evolutionary transition to the ectomycorrhizal habit in the genomes of a hyperdiverse lineage of mushroom-forming fungi.</title>
        <authorList>
            <person name="Looney B."/>
            <person name="Miyauchi S."/>
            <person name="Morin E."/>
            <person name="Drula E."/>
            <person name="Courty P.E."/>
            <person name="Kohler A."/>
            <person name="Kuo A."/>
            <person name="LaButti K."/>
            <person name="Pangilinan J."/>
            <person name="Lipzen A."/>
            <person name="Riley R."/>
            <person name="Andreopoulos W."/>
            <person name="He G."/>
            <person name="Johnson J."/>
            <person name="Nolan M."/>
            <person name="Tritt A."/>
            <person name="Barry K.W."/>
            <person name="Grigoriev I.V."/>
            <person name="Nagy L.G."/>
            <person name="Hibbett D."/>
            <person name="Henrissat B."/>
            <person name="Matheny P.B."/>
            <person name="Labbe J."/>
            <person name="Martin F.M."/>
        </authorList>
    </citation>
    <scope>NUCLEOTIDE SEQUENCE</scope>
    <source>
        <strain evidence="1">FP105234-sp</strain>
    </source>
</reference>
<sequence length="149" mass="16123">MPPPLQDPSLHLAVLPRLFFVSQQQADESIPLSLLERLQQKSSGAFLSITRTSGEISIVGECLGAEEDSAGADLAKAKATWRCIKIAGPMSFGLTGVMADLTAPLKQAKIPIFALSTWNTDYILVPENKIDRAVEALKEDGWIFLANAK</sequence>
<protein>
    <submittedName>
        <fullName evidence="1">Uncharacterized protein</fullName>
    </submittedName>
</protein>
<evidence type="ECO:0000313" key="1">
    <source>
        <dbReference type="EMBL" id="KAI0046624.1"/>
    </source>
</evidence>
<name>A0ACB8RR29_9AGAM</name>
<comment type="caution">
    <text evidence="1">The sequence shown here is derived from an EMBL/GenBank/DDBJ whole genome shotgun (WGS) entry which is preliminary data.</text>
</comment>
<proteinExistence type="predicted"/>
<accession>A0ACB8RR29</accession>